<comment type="caution">
    <text evidence="4">The sequence shown here is derived from an EMBL/GenBank/DDBJ whole genome shotgun (WGS) entry which is preliminary data.</text>
</comment>
<dbReference type="PROSITE" id="PS51892">
    <property type="entry name" value="SUBTILASE"/>
    <property type="match status" value="1"/>
</dbReference>
<evidence type="ECO:0000256" key="1">
    <source>
        <dbReference type="ARBA" id="ARBA00011073"/>
    </source>
</evidence>
<dbReference type="EMBL" id="PHQY01000548">
    <property type="protein sequence ID" value="PJO44001.1"/>
    <property type="molecule type" value="Genomic_DNA"/>
</dbReference>
<dbReference type="GO" id="GO:0004252">
    <property type="term" value="F:serine-type endopeptidase activity"/>
    <property type="evidence" value="ECO:0007669"/>
    <property type="project" value="InterPro"/>
</dbReference>
<gene>
    <name evidence="4" type="ORF">CWD94_09320</name>
</gene>
<dbReference type="Gene3D" id="3.40.50.200">
    <property type="entry name" value="Peptidase S8/S53 domain"/>
    <property type="match status" value="1"/>
</dbReference>
<dbReference type="PANTHER" id="PTHR43806">
    <property type="entry name" value="PEPTIDASE S8"/>
    <property type="match status" value="1"/>
</dbReference>
<dbReference type="SUPFAM" id="SSF52743">
    <property type="entry name" value="Subtilisin-like"/>
    <property type="match status" value="1"/>
</dbReference>
<evidence type="ECO:0000313" key="4">
    <source>
        <dbReference type="EMBL" id="PJO44001.1"/>
    </source>
</evidence>
<dbReference type="PROSITE" id="PS00137">
    <property type="entry name" value="SUBTILASE_HIS"/>
    <property type="match status" value="1"/>
</dbReference>
<evidence type="ECO:0000259" key="3">
    <source>
        <dbReference type="Pfam" id="PF00082"/>
    </source>
</evidence>
<feature type="domain" description="Peptidase S8/S53" evidence="3">
    <location>
        <begin position="14"/>
        <end position="149"/>
    </location>
</feature>
<evidence type="ECO:0000256" key="2">
    <source>
        <dbReference type="PROSITE-ProRule" id="PRU01240"/>
    </source>
</evidence>
<dbReference type="Proteomes" id="UP000232101">
    <property type="component" value="Unassembled WGS sequence"/>
</dbReference>
<dbReference type="AlphaFoldDB" id="A0A2M9Q7F0"/>
<accession>A0A2M9Q7F0</accession>
<feature type="non-terminal residue" evidence="4">
    <location>
        <position position="1"/>
    </location>
</feature>
<sequence>ERPAGTPEFNEKGSAFYTSHGTHVAGTIAAIGANEFGIKGIAPKVDLYAYRVLGAYGSGATSGIVKAIETAVKEKMDVINLSLGGGANSETDAGSFAINNAMMAGTIGVVATGNEGPNRGTMGTPATARLGIAVGNTTNPEIMYNGEVNVKVGNYNLTKQLPLMGTTFGKDLATQLQGEFDLVAVPGNGEVKDFEGIDV</sequence>
<dbReference type="RefSeq" id="WP_157804174.1">
    <property type="nucleotide sequence ID" value="NZ_PHQY01000548.1"/>
</dbReference>
<proteinExistence type="inferred from homology"/>
<dbReference type="InterPro" id="IPR036852">
    <property type="entry name" value="Peptidase_S8/S53_dom_sf"/>
</dbReference>
<dbReference type="InterPro" id="IPR000209">
    <property type="entry name" value="Peptidase_S8/S53_dom"/>
</dbReference>
<organism evidence="4 5">
    <name type="scientific">Lysinibacillus xylanilyticus</name>
    <dbReference type="NCBI Taxonomy" id="582475"/>
    <lineage>
        <taxon>Bacteria</taxon>
        <taxon>Bacillati</taxon>
        <taxon>Bacillota</taxon>
        <taxon>Bacilli</taxon>
        <taxon>Bacillales</taxon>
        <taxon>Bacillaceae</taxon>
        <taxon>Lysinibacillus</taxon>
    </lineage>
</organism>
<reference evidence="4 5" key="1">
    <citation type="submission" date="2017-11" db="EMBL/GenBank/DDBJ databases">
        <title>Bacterial isolate from king chilli rhizosphere.</title>
        <authorList>
            <person name="Takhelmayum P."/>
            <person name="Sarangthem I."/>
        </authorList>
    </citation>
    <scope>NUCLEOTIDE SEQUENCE [LARGE SCALE GENOMIC DNA]</scope>
    <source>
        <strain evidence="5">t26</strain>
    </source>
</reference>
<dbReference type="InterPro" id="IPR050131">
    <property type="entry name" value="Peptidase_S8_subtilisin-like"/>
</dbReference>
<feature type="non-terminal residue" evidence="4">
    <location>
        <position position="199"/>
    </location>
</feature>
<dbReference type="InterPro" id="IPR022398">
    <property type="entry name" value="Peptidase_S8_His-AS"/>
</dbReference>
<comment type="similarity">
    <text evidence="1 2">Belongs to the peptidase S8 family.</text>
</comment>
<dbReference type="Pfam" id="PF00082">
    <property type="entry name" value="Peptidase_S8"/>
    <property type="match status" value="1"/>
</dbReference>
<evidence type="ECO:0000313" key="5">
    <source>
        <dbReference type="Proteomes" id="UP000232101"/>
    </source>
</evidence>
<name>A0A2M9Q7F0_9BACI</name>
<comment type="caution">
    <text evidence="2">Lacks conserved residue(s) required for the propagation of feature annotation.</text>
</comment>
<dbReference type="PANTHER" id="PTHR43806:SF65">
    <property type="entry name" value="SERINE PROTEASE APRX"/>
    <property type="match status" value="1"/>
</dbReference>
<protein>
    <submittedName>
        <fullName evidence="4">Peptidase S8</fullName>
    </submittedName>
</protein>
<dbReference type="GO" id="GO:0006508">
    <property type="term" value="P:proteolysis"/>
    <property type="evidence" value="ECO:0007669"/>
    <property type="project" value="InterPro"/>
</dbReference>